<keyword evidence="5 7" id="KW-0067">ATP-binding</keyword>
<evidence type="ECO:0000256" key="2">
    <source>
        <dbReference type="ARBA" id="ARBA00007145"/>
    </source>
</evidence>
<dbReference type="PANTHER" id="PTHR23090">
    <property type="entry name" value="NH 3 /GLUTAMINE-DEPENDENT NAD + SYNTHETASE"/>
    <property type="match status" value="1"/>
</dbReference>
<accession>A0A1G4TLG2</accession>
<evidence type="ECO:0000256" key="6">
    <source>
        <dbReference type="ARBA" id="ARBA00023027"/>
    </source>
</evidence>
<dbReference type="EC" id="6.3.5.1" evidence="7"/>
<dbReference type="SUPFAM" id="SSF52402">
    <property type="entry name" value="Adenine nucleotide alpha hydrolases-like"/>
    <property type="match status" value="1"/>
</dbReference>
<evidence type="ECO:0000256" key="5">
    <source>
        <dbReference type="ARBA" id="ARBA00022840"/>
    </source>
</evidence>
<dbReference type="Proteomes" id="UP000198889">
    <property type="component" value="Unassembled WGS sequence"/>
</dbReference>
<dbReference type="InterPro" id="IPR036526">
    <property type="entry name" value="C-N_Hydrolase_sf"/>
</dbReference>
<feature type="domain" description="CN hydrolase" evidence="9">
    <location>
        <begin position="19"/>
        <end position="254"/>
    </location>
</feature>
<dbReference type="PROSITE" id="PS00920">
    <property type="entry name" value="NITRIL_CHT_1"/>
    <property type="match status" value="1"/>
</dbReference>
<gene>
    <name evidence="10" type="ORF">SAMN05660859_3084</name>
</gene>
<evidence type="ECO:0000313" key="11">
    <source>
        <dbReference type="Proteomes" id="UP000198889"/>
    </source>
</evidence>
<keyword evidence="3 7" id="KW-0436">Ligase</keyword>
<organism evidence="10 11">
    <name type="scientific">Ancylobacter rudongensis</name>
    <dbReference type="NCBI Taxonomy" id="177413"/>
    <lineage>
        <taxon>Bacteria</taxon>
        <taxon>Pseudomonadati</taxon>
        <taxon>Pseudomonadota</taxon>
        <taxon>Alphaproteobacteria</taxon>
        <taxon>Hyphomicrobiales</taxon>
        <taxon>Xanthobacteraceae</taxon>
        <taxon>Ancylobacter</taxon>
    </lineage>
</organism>
<keyword evidence="6 7" id="KW-0520">NAD</keyword>
<dbReference type="InterPro" id="IPR014445">
    <property type="entry name" value="Gln-dep_NAD_synthase"/>
</dbReference>
<evidence type="ECO:0000256" key="3">
    <source>
        <dbReference type="ARBA" id="ARBA00022598"/>
    </source>
</evidence>
<dbReference type="InterPro" id="IPR022310">
    <property type="entry name" value="NAD/GMP_synthase"/>
</dbReference>
<evidence type="ECO:0000256" key="8">
    <source>
        <dbReference type="PROSITE-ProRule" id="PRU10139"/>
    </source>
</evidence>
<dbReference type="GO" id="GO:0005737">
    <property type="term" value="C:cytoplasm"/>
    <property type="evidence" value="ECO:0007669"/>
    <property type="project" value="InterPro"/>
</dbReference>
<keyword evidence="11" id="KW-1185">Reference proteome</keyword>
<dbReference type="InterPro" id="IPR000132">
    <property type="entry name" value="Nitrilase/CN_hydratase_CS"/>
</dbReference>
<dbReference type="EMBL" id="FMTP01000004">
    <property type="protein sequence ID" value="SCW82144.1"/>
    <property type="molecule type" value="Genomic_DNA"/>
</dbReference>
<dbReference type="PROSITE" id="PS50263">
    <property type="entry name" value="CN_HYDROLASE"/>
    <property type="match status" value="1"/>
</dbReference>
<comment type="similarity">
    <text evidence="2 7">In the C-terminal section; belongs to the NAD synthetase family.</text>
</comment>
<dbReference type="PIRSF" id="PIRSF006630">
    <property type="entry name" value="NADS_GAT"/>
    <property type="match status" value="1"/>
</dbReference>
<dbReference type="GO" id="GO:0004359">
    <property type="term" value="F:glutaminase activity"/>
    <property type="evidence" value="ECO:0007669"/>
    <property type="project" value="InterPro"/>
</dbReference>
<dbReference type="UniPathway" id="UPA00253">
    <property type="reaction ID" value="UER00334"/>
</dbReference>
<comment type="catalytic activity">
    <reaction evidence="7">
        <text>deamido-NAD(+) + L-glutamine + ATP + H2O = L-glutamate + AMP + diphosphate + NAD(+) + H(+)</text>
        <dbReference type="Rhea" id="RHEA:24384"/>
        <dbReference type="ChEBI" id="CHEBI:15377"/>
        <dbReference type="ChEBI" id="CHEBI:15378"/>
        <dbReference type="ChEBI" id="CHEBI:29985"/>
        <dbReference type="ChEBI" id="CHEBI:30616"/>
        <dbReference type="ChEBI" id="CHEBI:33019"/>
        <dbReference type="ChEBI" id="CHEBI:57540"/>
        <dbReference type="ChEBI" id="CHEBI:58359"/>
        <dbReference type="ChEBI" id="CHEBI:58437"/>
        <dbReference type="ChEBI" id="CHEBI:456215"/>
        <dbReference type="EC" id="6.3.5.1"/>
    </reaction>
</comment>
<dbReference type="Pfam" id="PF02540">
    <property type="entry name" value="NAD_synthase"/>
    <property type="match status" value="1"/>
</dbReference>
<dbReference type="GO" id="GO:0005524">
    <property type="term" value="F:ATP binding"/>
    <property type="evidence" value="ECO:0007669"/>
    <property type="project" value="UniProtKB-UniRule"/>
</dbReference>
<comment type="pathway">
    <text evidence="1 7">Cofactor biosynthesis; NAD(+) biosynthesis; NAD(+) from deamido-NAD(+) (L-Gln route): step 1/1.</text>
</comment>
<dbReference type="Pfam" id="PF00795">
    <property type="entry name" value="CN_hydrolase"/>
    <property type="match status" value="1"/>
</dbReference>
<evidence type="ECO:0000256" key="7">
    <source>
        <dbReference type="PIRNR" id="PIRNR006630"/>
    </source>
</evidence>
<evidence type="ECO:0000256" key="1">
    <source>
        <dbReference type="ARBA" id="ARBA00005188"/>
    </source>
</evidence>
<dbReference type="Gene3D" id="3.40.50.620">
    <property type="entry name" value="HUPs"/>
    <property type="match status" value="1"/>
</dbReference>
<protein>
    <recommendedName>
        <fullName evidence="7">Glutamine-dependent NAD(+) synthetase</fullName>
        <ecNumber evidence="7">6.3.5.1</ecNumber>
    </recommendedName>
    <alternativeName>
        <fullName evidence="7">NAD(+) synthase [glutamine-hydrolyzing]</fullName>
    </alternativeName>
</protein>
<dbReference type="InterPro" id="IPR014729">
    <property type="entry name" value="Rossmann-like_a/b/a_fold"/>
</dbReference>
<dbReference type="PANTHER" id="PTHR23090:SF9">
    <property type="entry name" value="GLUTAMINE-DEPENDENT NAD(+) SYNTHETASE"/>
    <property type="match status" value="1"/>
</dbReference>
<evidence type="ECO:0000259" key="9">
    <source>
        <dbReference type="PROSITE" id="PS50263"/>
    </source>
</evidence>
<dbReference type="GO" id="GO:0003952">
    <property type="term" value="F:NAD+ synthase (glutamine-hydrolyzing) activity"/>
    <property type="evidence" value="ECO:0007669"/>
    <property type="project" value="UniProtKB-UniRule"/>
</dbReference>
<dbReference type="SUPFAM" id="SSF56317">
    <property type="entry name" value="Carbon-nitrogen hydrolase"/>
    <property type="match status" value="1"/>
</dbReference>
<dbReference type="InterPro" id="IPR003694">
    <property type="entry name" value="NAD_synthase"/>
</dbReference>
<dbReference type="InterPro" id="IPR003010">
    <property type="entry name" value="C-N_Hydrolase"/>
</dbReference>
<dbReference type="AlphaFoldDB" id="A0A1G4TLG2"/>
<sequence>MSTTPMSTTPISSTPADQLLIAFAQLNPVAGDIAGNVRRVREARALAGGQGAELVVFTELFLTGYPSEELVLTPAFQGACRRAVEDLAAETADGGPALLLGAPWVEGGALYNAALLLDGGAVAGVRFKVELPSHGVFAPGPMPGPMAFRGVRLGVPVCEDIASPDVIECLMETGAEILLVPNGSPYRRDVHDERLNLAVARVVESGLPLAYVNAVGGQGERVFDGGSFVLNADRSLAVQLPNFQERVRLTRWERWAVGWRCEEGARAPLLAGDEADYAACVLRLRDDVETNGFPGVVLGLSGGLDSALAAVLAVDALGPARVHLVALPTDERAPEGCAEAATLAGALGVRCDCVSIDPAVQAMETLLSPLAGPADSAEDTLASDMRGALLTALSVRLGARLVTPGDALANLDAAQRRALAALRNRWKPAGALGPDGAVIPARLLAEGDAPERAGADGLPTA</sequence>
<feature type="active site" description="Proton acceptor" evidence="8">
    <location>
        <position position="59"/>
    </location>
</feature>
<proteinExistence type="inferred from homology"/>
<evidence type="ECO:0000256" key="4">
    <source>
        <dbReference type="ARBA" id="ARBA00022741"/>
    </source>
</evidence>
<keyword evidence="4 7" id="KW-0547">Nucleotide-binding</keyword>
<dbReference type="STRING" id="177413.SAMN05660859_3084"/>
<dbReference type="RefSeq" id="WP_244517862.1">
    <property type="nucleotide sequence ID" value="NZ_FMTP01000004.1"/>
</dbReference>
<evidence type="ECO:0000313" key="10">
    <source>
        <dbReference type="EMBL" id="SCW82144.1"/>
    </source>
</evidence>
<dbReference type="Gene3D" id="3.60.110.10">
    <property type="entry name" value="Carbon-nitrogen hydrolase"/>
    <property type="match status" value="1"/>
</dbReference>
<reference evidence="11" key="1">
    <citation type="submission" date="2016-10" db="EMBL/GenBank/DDBJ databases">
        <authorList>
            <person name="Varghese N."/>
            <person name="Submissions S."/>
        </authorList>
    </citation>
    <scope>NUCLEOTIDE SEQUENCE [LARGE SCALE GENOMIC DNA]</scope>
    <source>
        <strain evidence="11">CGMCC 1.1761</strain>
    </source>
</reference>
<name>A0A1G4TLG2_9HYPH</name>
<dbReference type="CDD" id="cd07570">
    <property type="entry name" value="GAT_Gln-NAD-synth"/>
    <property type="match status" value="1"/>
</dbReference>
<dbReference type="GO" id="GO:0009435">
    <property type="term" value="P:NAD+ biosynthetic process"/>
    <property type="evidence" value="ECO:0007669"/>
    <property type="project" value="UniProtKB-UniRule"/>
</dbReference>
<dbReference type="GO" id="GO:0000257">
    <property type="term" value="F:nitrilase activity"/>
    <property type="evidence" value="ECO:0007669"/>
    <property type="project" value="UniProtKB-ARBA"/>
</dbReference>